<keyword evidence="2" id="KW-1185">Reference proteome</keyword>
<evidence type="ECO:0000313" key="2">
    <source>
        <dbReference type="Proteomes" id="UP000024635"/>
    </source>
</evidence>
<dbReference type="AlphaFoldDB" id="A0A016VIM7"/>
<evidence type="ECO:0000313" key="1">
    <source>
        <dbReference type="EMBL" id="EYC27285.1"/>
    </source>
</evidence>
<accession>A0A016VIM7</accession>
<protein>
    <submittedName>
        <fullName evidence="1">Uncharacterized protein</fullName>
    </submittedName>
</protein>
<reference evidence="2" key="1">
    <citation type="journal article" date="2015" name="Nat. Genet.">
        <title>The genome and transcriptome of the zoonotic hookworm Ancylostoma ceylanicum identify infection-specific gene families.</title>
        <authorList>
            <person name="Schwarz E.M."/>
            <person name="Hu Y."/>
            <person name="Antoshechkin I."/>
            <person name="Miller M.M."/>
            <person name="Sternberg P.W."/>
            <person name="Aroian R.V."/>
        </authorList>
    </citation>
    <scope>NUCLEOTIDE SEQUENCE</scope>
    <source>
        <strain evidence="2">HY135</strain>
    </source>
</reference>
<gene>
    <name evidence="1" type="primary">Acey_s0009.g625</name>
    <name evidence="1" type="ORF">Y032_0009g625</name>
</gene>
<name>A0A016VIM7_9BILA</name>
<proteinExistence type="predicted"/>
<dbReference type="Proteomes" id="UP000024635">
    <property type="component" value="Unassembled WGS sequence"/>
</dbReference>
<sequence length="67" mass="7446">MFRFALIVLNSQPIADGIAKTATDEAVAEAAKEKEKKSTRVSSFSITTEETKLFDFYSVRSIVRIST</sequence>
<comment type="caution">
    <text evidence="1">The sequence shown here is derived from an EMBL/GenBank/DDBJ whole genome shotgun (WGS) entry which is preliminary data.</text>
</comment>
<organism evidence="1 2">
    <name type="scientific">Ancylostoma ceylanicum</name>
    <dbReference type="NCBI Taxonomy" id="53326"/>
    <lineage>
        <taxon>Eukaryota</taxon>
        <taxon>Metazoa</taxon>
        <taxon>Ecdysozoa</taxon>
        <taxon>Nematoda</taxon>
        <taxon>Chromadorea</taxon>
        <taxon>Rhabditida</taxon>
        <taxon>Rhabditina</taxon>
        <taxon>Rhabditomorpha</taxon>
        <taxon>Strongyloidea</taxon>
        <taxon>Ancylostomatidae</taxon>
        <taxon>Ancylostomatinae</taxon>
        <taxon>Ancylostoma</taxon>
    </lineage>
</organism>
<dbReference type="EMBL" id="JARK01001345">
    <property type="protein sequence ID" value="EYC27285.1"/>
    <property type="molecule type" value="Genomic_DNA"/>
</dbReference>